<gene>
    <name evidence="3" type="ORF">M011DRAFT_475975</name>
</gene>
<dbReference type="Gene3D" id="3.40.390.10">
    <property type="entry name" value="Collagenase (Catalytic Domain)"/>
    <property type="match status" value="1"/>
</dbReference>
<evidence type="ECO:0000256" key="1">
    <source>
        <dbReference type="SAM" id="MobiDB-lite"/>
    </source>
</evidence>
<keyword evidence="4" id="KW-1185">Reference proteome</keyword>
<evidence type="ECO:0000256" key="2">
    <source>
        <dbReference type="SAM" id="SignalP"/>
    </source>
</evidence>
<dbReference type="OrthoDB" id="1896086at2759"/>
<keyword evidence="2" id="KW-0732">Signal</keyword>
<dbReference type="GO" id="GO:0008237">
    <property type="term" value="F:metallopeptidase activity"/>
    <property type="evidence" value="ECO:0007669"/>
    <property type="project" value="InterPro"/>
</dbReference>
<organism evidence="3 4">
    <name type="scientific">Sporormia fimetaria CBS 119925</name>
    <dbReference type="NCBI Taxonomy" id="1340428"/>
    <lineage>
        <taxon>Eukaryota</taxon>
        <taxon>Fungi</taxon>
        <taxon>Dikarya</taxon>
        <taxon>Ascomycota</taxon>
        <taxon>Pezizomycotina</taxon>
        <taxon>Dothideomycetes</taxon>
        <taxon>Pleosporomycetidae</taxon>
        <taxon>Pleosporales</taxon>
        <taxon>Sporormiaceae</taxon>
        <taxon>Sporormia</taxon>
    </lineage>
</organism>
<dbReference type="SUPFAM" id="SSF55486">
    <property type="entry name" value="Metalloproteases ('zincins'), catalytic domain"/>
    <property type="match status" value="1"/>
</dbReference>
<reference evidence="3" key="1">
    <citation type="journal article" date="2020" name="Stud. Mycol.">
        <title>101 Dothideomycetes genomes: a test case for predicting lifestyles and emergence of pathogens.</title>
        <authorList>
            <person name="Haridas S."/>
            <person name="Albert R."/>
            <person name="Binder M."/>
            <person name="Bloem J."/>
            <person name="Labutti K."/>
            <person name="Salamov A."/>
            <person name="Andreopoulos B."/>
            <person name="Baker S."/>
            <person name="Barry K."/>
            <person name="Bills G."/>
            <person name="Bluhm B."/>
            <person name="Cannon C."/>
            <person name="Castanera R."/>
            <person name="Culley D."/>
            <person name="Daum C."/>
            <person name="Ezra D."/>
            <person name="Gonzalez J."/>
            <person name="Henrissat B."/>
            <person name="Kuo A."/>
            <person name="Liang C."/>
            <person name="Lipzen A."/>
            <person name="Lutzoni F."/>
            <person name="Magnuson J."/>
            <person name="Mondo S."/>
            <person name="Nolan M."/>
            <person name="Ohm R."/>
            <person name="Pangilinan J."/>
            <person name="Park H.-J."/>
            <person name="Ramirez L."/>
            <person name="Alfaro M."/>
            <person name="Sun H."/>
            <person name="Tritt A."/>
            <person name="Yoshinaga Y."/>
            <person name="Zwiers L.-H."/>
            <person name="Turgeon B."/>
            <person name="Goodwin S."/>
            <person name="Spatafora J."/>
            <person name="Crous P."/>
            <person name="Grigoriev I."/>
        </authorList>
    </citation>
    <scope>NUCLEOTIDE SEQUENCE</scope>
    <source>
        <strain evidence="3">CBS 119925</strain>
    </source>
</reference>
<dbReference type="Proteomes" id="UP000799440">
    <property type="component" value="Unassembled WGS sequence"/>
</dbReference>
<proteinExistence type="predicted"/>
<name>A0A6A6VF53_9PLEO</name>
<dbReference type="InterPro" id="IPR024079">
    <property type="entry name" value="MetalloPept_cat_dom_sf"/>
</dbReference>
<dbReference type="EMBL" id="MU006567">
    <property type="protein sequence ID" value="KAF2749248.1"/>
    <property type="molecule type" value="Genomic_DNA"/>
</dbReference>
<feature type="signal peptide" evidence="2">
    <location>
        <begin position="1"/>
        <end position="19"/>
    </location>
</feature>
<evidence type="ECO:0000313" key="4">
    <source>
        <dbReference type="Proteomes" id="UP000799440"/>
    </source>
</evidence>
<evidence type="ECO:0008006" key="5">
    <source>
        <dbReference type="Google" id="ProtNLM"/>
    </source>
</evidence>
<sequence>MRTSQILQTLLSLGVLASGAVIARDGPDSVTDPEKPEAADPATPPKKLTKPSRGELGTRFEVKDVPTVPDACTEDLRDEAKLKKCGEEAKNKRDGAIAFSGGAFKWMKDNQCTESQKAQMITAAWDAHTLAVYADTIADDHKARDIALFKTWMGPDYQKNDYKKRISENFKRAAGQQGSNAFDIWLSCKDTSKPDPQTGKKTCDLEINGKSVGGYAVTGGIPGWRYYYITMCPNGPFWTTLSFDAKILEIEKELAKGETDHAQRAVWHKNQGQTFLHEMMHLDAVGNPHINDELVNKDEGKRLWAYGPDKVYQLAKHSKGGAERASVNADSYAWLANSEFFWDLTGYFPRPDNYKGSPPEFTTYSDKEVALQQSGMILDFGDISGLSETDLHTRRQTLVDGFTNHNPQEGPRALSIVLRQVINTSIGAGTVGNKWRFYNTKQNTRVECDKDSNLWREIIPRGDPHELEKLTPSDVDIRNIPWPGGIFKLTIDGEDCEYKCDGKGEGRLFCPGREITCHEDPEKKKTGDPRTCGSSREMIHAAVVCDL</sequence>
<feature type="region of interest" description="Disordered" evidence="1">
    <location>
        <begin position="24"/>
        <end position="59"/>
    </location>
</feature>
<dbReference type="AlphaFoldDB" id="A0A6A6VF53"/>
<evidence type="ECO:0000313" key="3">
    <source>
        <dbReference type="EMBL" id="KAF2749248.1"/>
    </source>
</evidence>
<accession>A0A6A6VF53</accession>
<protein>
    <recommendedName>
        <fullName evidence="5">Lysine-specific metallo-endopeptidase domain-containing protein</fullName>
    </recommendedName>
</protein>
<feature type="chain" id="PRO_5025637988" description="Lysine-specific metallo-endopeptidase domain-containing protein" evidence="2">
    <location>
        <begin position="20"/>
        <end position="547"/>
    </location>
</feature>